<dbReference type="EMBL" id="HACA01029286">
    <property type="protein sequence ID" value="CDW46647.1"/>
    <property type="molecule type" value="Transcribed_RNA"/>
</dbReference>
<reference evidence="1" key="1">
    <citation type="submission" date="2014-05" db="EMBL/GenBank/DDBJ databases">
        <authorList>
            <person name="Chronopoulou M."/>
        </authorList>
    </citation>
    <scope>NUCLEOTIDE SEQUENCE</scope>
    <source>
        <tissue evidence="1">Whole organism</tissue>
    </source>
</reference>
<organism evidence="1">
    <name type="scientific">Lepeophtheirus salmonis</name>
    <name type="common">Salmon louse</name>
    <name type="synonym">Caligus salmonis</name>
    <dbReference type="NCBI Taxonomy" id="72036"/>
    <lineage>
        <taxon>Eukaryota</taxon>
        <taxon>Metazoa</taxon>
        <taxon>Ecdysozoa</taxon>
        <taxon>Arthropoda</taxon>
        <taxon>Crustacea</taxon>
        <taxon>Multicrustacea</taxon>
        <taxon>Hexanauplia</taxon>
        <taxon>Copepoda</taxon>
        <taxon>Siphonostomatoida</taxon>
        <taxon>Caligidae</taxon>
        <taxon>Lepeophtheirus</taxon>
    </lineage>
</organism>
<protein>
    <submittedName>
        <fullName evidence="1">Uncharacterized protein</fullName>
    </submittedName>
</protein>
<dbReference type="AlphaFoldDB" id="A0A0K2V8Z5"/>
<name>A0A0K2V8Z5_LEPSM</name>
<proteinExistence type="predicted"/>
<accession>A0A0K2V8Z5</accession>
<sequence>MLTVEELTKALKENLFAVTEVKDLEESYKGKGKKC</sequence>
<evidence type="ECO:0000313" key="1">
    <source>
        <dbReference type="EMBL" id="CDW46647.1"/>
    </source>
</evidence>